<keyword evidence="2" id="KW-0732">Signal</keyword>
<dbReference type="Pfam" id="PF03171">
    <property type="entry name" value="2OG-FeII_Oxy"/>
    <property type="match status" value="1"/>
</dbReference>
<feature type="signal peptide" evidence="2">
    <location>
        <begin position="1"/>
        <end position="17"/>
    </location>
</feature>
<evidence type="ECO:0000256" key="2">
    <source>
        <dbReference type="SAM" id="SignalP"/>
    </source>
</evidence>
<dbReference type="Gene3D" id="2.60.120.330">
    <property type="entry name" value="B-lactam Antibiotic, Isopenicillin N Synthase, Chain"/>
    <property type="match status" value="1"/>
</dbReference>
<accession>A0A0A0RX30</accession>
<dbReference type="SUPFAM" id="SSF51197">
    <property type="entry name" value="Clavaminate synthase-like"/>
    <property type="match status" value="1"/>
</dbReference>
<dbReference type="InterPro" id="IPR050231">
    <property type="entry name" value="Iron_ascorbate_oxido_reductase"/>
</dbReference>
<dbReference type="GO" id="GO:0046872">
    <property type="term" value="F:metal ion binding"/>
    <property type="evidence" value="ECO:0007669"/>
    <property type="project" value="UniProtKB-KW"/>
</dbReference>
<reference evidence="4" key="1">
    <citation type="journal article" date="2015" name="PLoS ONE">
        <title>Occurrence of Isopenicillin-N-Synthase Homologs in Bioluminescent Ctenophores and Implications for Coelenterazine Biosynthesis.</title>
        <authorList>
            <person name="Francis W.R."/>
            <person name="Shaner N.C."/>
            <person name="Christianson L.M."/>
            <person name="Powers M.L."/>
            <person name="Haddock S.H."/>
        </authorList>
    </citation>
    <scope>NUCLEOTIDE SEQUENCE</scope>
</reference>
<proteinExistence type="evidence at transcript level"/>
<dbReference type="Pfam" id="PF14226">
    <property type="entry name" value="DIOX_N"/>
    <property type="match status" value="1"/>
</dbReference>
<organism evidence="4">
    <name type="scientific">Dryodora glandiformis</name>
    <dbReference type="NCBI Taxonomy" id="1566677"/>
    <lineage>
        <taxon>Eukaryota</taxon>
        <taxon>Metazoa</taxon>
        <taxon>Ctenophora</taxon>
        <taxon>Tentaculata</taxon>
        <taxon>Cydippida</taxon>
        <taxon>Dryodoridae</taxon>
        <taxon>Dryodora</taxon>
    </lineage>
</organism>
<protein>
    <submittedName>
        <fullName evidence="4">Putative isopenicillin-n-synthase</fullName>
    </submittedName>
</protein>
<dbReference type="InterPro" id="IPR027443">
    <property type="entry name" value="IPNS-like_sf"/>
</dbReference>
<dbReference type="PROSITE" id="PS51471">
    <property type="entry name" value="FE2OG_OXY"/>
    <property type="match status" value="1"/>
</dbReference>
<dbReference type="InterPro" id="IPR005123">
    <property type="entry name" value="Oxoglu/Fe-dep_dioxygenase_dom"/>
</dbReference>
<dbReference type="InterPro" id="IPR044861">
    <property type="entry name" value="IPNS-like_FE2OG_OXY"/>
</dbReference>
<evidence type="ECO:0000259" key="3">
    <source>
        <dbReference type="PROSITE" id="PS51471"/>
    </source>
</evidence>
<dbReference type="EMBL" id="KM233781">
    <property type="protein sequence ID" value="AIW06431.1"/>
    <property type="molecule type" value="mRNA"/>
</dbReference>
<keyword evidence="1" id="KW-0408">Iron</keyword>
<evidence type="ECO:0000256" key="1">
    <source>
        <dbReference type="RuleBase" id="RU003682"/>
    </source>
</evidence>
<dbReference type="AlphaFoldDB" id="A0A0A0RX30"/>
<evidence type="ECO:0000313" key="4">
    <source>
        <dbReference type="EMBL" id="AIW06431.1"/>
    </source>
</evidence>
<feature type="chain" id="PRO_5001969547" evidence="2">
    <location>
        <begin position="18"/>
        <end position="360"/>
    </location>
</feature>
<comment type="similarity">
    <text evidence="1">Belongs to the iron/ascorbate-dependent oxidoreductase family.</text>
</comment>
<dbReference type="GO" id="GO:0016491">
    <property type="term" value="F:oxidoreductase activity"/>
    <property type="evidence" value="ECO:0007669"/>
    <property type="project" value="UniProtKB-KW"/>
</dbReference>
<keyword evidence="1" id="KW-0479">Metal-binding</keyword>
<dbReference type="InterPro" id="IPR026992">
    <property type="entry name" value="DIOX_N"/>
</dbReference>
<feature type="domain" description="Fe2OG dioxygenase" evidence="3">
    <location>
        <begin position="223"/>
        <end position="320"/>
    </location>
</feature>
<keyword evidence="1" id="KW-0560">Oxidoreductase</keyword>
<dbReference type="PANTHER" id="PTHR47990">
    <property type="entry name" value="2-OXOGLUTARATE (2OG) AND FE(II)-DEPENDENT OXYGENASE SUPERFAMILY PROTEIN-RELATED"/>
    <property type="match status" value="1"/>
</dbReference>
<name>A0A0A0RX30_9METZ</name>
<sequence>MARSAILLILLVAPAAAFLPDLLAKLWPTQTGGDFDGVARVPYLDLVNGNAYVDPFVLQSMKTYGFFYVVEVPEYSADKEHVVMKKFFELDEDVKDEMSIRRHNPLNKNAYRGYCPGLDDVENTLQYKNLFNIGPHETRAPSYEGSTLMDKLRYDCQEPNVWPQTGDCDFDIEFKTIFQKGFEIRRNVGRAFVRSIARSVNYPGLPNLFKEDEFSAMGLRKYPIRKAINENMYSDFDGTLLRELEHIDSTVTVLSTFNNGGLEMLYKDEYRPAPVTGDNSFIVNIGKLVDDLIDNEVPSVKHRVAEVDYDRYSITYFLGPQFDADIKTSMSGKVTDAGYKYNIFGEWIKDYLGAIELFYY</sequence>